<dbReference type="Proteomes" id="UP001500051">
    <property type="component" value="Unassembled WGS sequence"/>
</dbReference>
<keyword evidence="5" id="KW-1185">Reference proteome</keyword>
<evidence type="ECO:0000256" key="2">
    <source>
        <dbReference type="SAM" id="Phobius"/>
    </source>
</evidence>
<evidence type="ECO:0000313" key="4">
    <source>
        <dbReference type="EMBL" id="GAA3698682.1"/>
    </source>
</evidence>
<feature type="compositionally biased region" description="Pro residues" evidence="1">
    <location>
        <begin position="1"/>
        <end position="13"/>
    </location>
</feature>
<keyword evidence="2" id="KW-0472">Membrane</keyword>
<keyword evidence="2" id="KW-1133">Transmembrane helix</keyword>
<comment type="caution">
    <text evidence="4">The sequence shown here is derived from an EMBL/GenBank/DDBJ whole genome shotgun (WGS) entry which is preliminary data.</text>
</comment>
<feature type="region of interest" description="Disordered" evidence="1">
    <location>
        <begin position="1"/>
        <end position="30"/>
    </location>
</feature>
<protein>
    <recommendedName>
        <fullName evidence="3">DUF1707 domain-containing protein</fullName>
    </recommendedName>
</protein>
<feature type="transmembrane region" description="Helical" evidence="2">
    <location>
        <begin position="104"/>
        <end position="136"/>
    </location>
</feature>
<reference evidence="5" key="1">
    <citation type="journal article" date="2019" name="Int. J. Syst. Evol. Microbiol.">
        <title>The Global Catalogue of Microorganisms (GCM) 10K type strain sequencing project: providing services to taxonomists for standard genome sequencing and annotation.</title>
        <authorList>
            <consortium name="The Broad Institute Genomics Platform"/>
            <consortium name="The Broad Institute Genome Sequencing Center for Infectious Disease"/>
            <person name="Wu L."/>
            <person name="Ma J."/>
        </authorList>
    </citation>
    <scope>NUCLEOTIDE SEQUENCE [LARGE SCALE GENOMIC DNA]</scope>
    <source>
        <strain evidence="5">JCM 16548</strain>
    </source>
</reference>
<proteinExistence type="predicted"/>
<keyword evidence="2" id="KW-0812">Transmembrane</keyword>
<feature type="domain" description="DUF1707" evidence="3">
    <location>
        <begin position="26"/>
        <end position="78"/>
    </location>
</feature>
<accession>A0ABP7D326</accession>
<organism evidence="4 5">
    <name type="scientific">Microlunatus aurantiacus</name>
    <dbReference type="NCBI Taxonomy" id="446786"/>
    <lineage>
        <taxon>Bacteria</taxon>
        <taxon>Bacillati</taxon>
        <taxon>Actinomycetota</taxon>
        <taxon>Actinomycetes</taxon>
        <taxon>Propionibacteriales</taxon>
        <taxon>Propionibacteriaceae</taxon>
        <taxon>Microlunatus</taxon>
    </lineage>
</organism>
<dbReference type="InterPro" id="IPR012551">
    <property type="entry name" value="DUF1707_SHOCT-like"/>
</dbReference>
<dbReference type="EMBL" id="BAAAYX010000003">
    <property type="protein sequence ID" value="GAA3698682.1"/>
    <property type="molecule type" value="Genomic_DNA"/>
</dbReference>
<evidence type="ECO:0000259" key="3">
    <source>
        <dbReference type="Pfam" id="PF08044"/>
    </source>
</evidence>
<gene>
    <name evidence="4" type="ORF">GCM10022204_13850</name>
</gene>
<sequence>MWWGPLPPRPLGPTAPTVPAQAETPVRIGDAERDRAVSDLGDHFAAGRLNREEFDERADQAMLARFTTDLAPLFADLPAAPRPAPAPPVGARPGGPPPWAYAMWLLPVMLVGLLVASVLLHAPFLLWGLIWMVVIFRATGHRRRQRPQGWGPDRLRR</sequence>
<evidence type="ECO:0000313" key="5">
    <source>
        <dbReference type="Proteomes" id="UP001500051"/>
    </source>
</evidence>
<dbReference type="Pfam" id="PF08044">
    <property type="entry name" value="DUF1707"/>
    <property type="match status" value="1"/>
</dbReference>
<evidence type="ECO:0000256" key="1">
    <source>
        <dbReference type="SAM" id="MobiDB-lite"/>
    </source>
</evidence>
<name>A0ABP7D326_9ACTN</name>